<dbReference type="EC" id="2.7.13.3" evidence="3"/>
<dbReference type="SMART" id="SM00388">
    <property type="entry name" value="HisKA"/>
    <property type="match status" value="1"/>
</dbReference>
<evidence type="ECO:0000256" key="13">
    <source>
        <dbReference type="PROSITE-ProRule" id="PRU00169"/>
    </source>
</evidence>
<dbReference type="Pfam" id="PF00072">
    <property type="entry name" value="Response_reg"/>
    <property type="match status" value="1"/>
</dbReference>
<evidence type="ECO:0000256" key="6">
    <source>
        <dbReference type="ARBA" id="ARBA00022679"/>
    </source>
</evidence>
<sequence>MNQRRQLLWTVLVVLAGMALCMLLVGQIVQRRALNEESQDVQRRLSLYAQALVQRIDRFRTLPEVLALDSELRTALAQPLTPAAVQALNHKLEQANGASQSSTLTLIARDGLALAASNWRDAHSNVGENYHFRPYVQQALQHGQGRFYGIGLTTGEPGYFLSTAIRDAQGRALGLVAVKIVFTELEREWRNGPDIVLASDTHGVVFLASRDAWRYRLLNPLTAQDRGELAATRQYADQPLAPLLYRSERPVAGGGVVVRLQDPAEHRPLLWQTLELPGSDWRLHLLHDTRAVASAGRWAAVAAGGLWLALALLVLILRQRRRLALLRQRSRQELETVLQQHAQELRTAQGAIVQAARQADTGLSRSLQHLPQGVVVVDKELNLVAWNSRYVELFRFPAELVRVGAPIEALLRYNARRGLLGPPPADDAVQRRLRHLREGTPYLHESSKSDGQVLEIRGNPLPEGGFVTSYADITSYKNAARELRSLADALELRIAERTRDLDAARREAVEANRYKTRFVAAAVHDLLQPLNAARMFSSLLRGHALDEAGRQVADSIDGALAAQDGILASLLDISRMESGQLEVRLRDFALGPLLQVVQHNFGIIAKSRGLRLDCVGSRYTVRSDEALLRRILQNLLSNAIRYTPGGKVLIGCRRHGDQLRIEVHDQGPGIPESLQREIFEEFRRLGEGHDDDRGAGLGLAIVERLGRLLGHEIGLRSELGRGSMFWVSVPIVATVGAAPSLAPTESEPAQDQPLQGTTAWYVDDDAPSCAATGALLQRWGCDVPLAGGPQAALDLAAPGNAPRLVLLDVRMGAFHGPDLYGDLCARWQQHPLVVLVTAERDTALRRQAAERGWGFLLKPVRPSALRALISQMLLRQSEAEPSDTGKLQN</sequence>
<gene>
    <name evidence="18" type="ORF">P4826_12840</name>
</gene>
<feature type="modified residue" description="4-aspartylphosphate" evidence="13">
    <location>
        <position position="808"/>
    </location>
</feature>
<reference evidence="18 19" key="1">
    <citation type="submission" date="2023-03" db="EMBL/GenBank/DDBJ databases">
        <title>Diaphorobacter basophil sp. nov., isolated from a sewage-treatment plant.</title>
        <authorList>
            <person name="Yang K."/>
        </authorList>
    </citation>
    <scope>NUCLEOTIDE SEQUENCE [LARGE SCALE GENOMIC DNA]</scope>
    <source>
        <strain evidence="18 19">Y-1</strain>
    </source>
</reference>
<evidence type="ECO:0000259" key="17">
    <source>
        <dbReference type="PROSITE" id="PS50110"/>
    </source>
</evidence>
<dbReference type="SMART" id="SM00387">
    <property type="entry name" value="HATPase_c"/>
    <property type="match status" value="1"/>
</dbReference>
<feature type="transmembrane region" description="Helical" evidence="15">
    <location>
        <begin position="7"/>
        <end position="29"/>
    </location>
</feature>
<dbReference type="Gene3D" id="6.10.250.3020">
    <property type="match status" value="1"/>
</dbReference>
<evidence type="ECO:0000256" key="12">
    <source>
        <dbReference type="ARBA" id="ARBA00023012"/>
    </source>
</evidence>
<comment type="subcellular location">
    <subcellularLocation>
        <location evidence="2">Cell membrane</location>
        <topology evidence="2">Multi-pass membrane protein</topology>
    </subcellularLocation>
</comment>
<keyword evidence="19" id="KW-1185">Reference proteome</keyword>
<keyword evidence="15" id="KW-0472">Membrane</keyword>
<evidence type="ECO:0000256" key="14">
    <source>
        <dbReference type="SAM" id="Coils"/>
    </source>
</evidence>
<evidence type="ECO:0000256" key="8">
    <source>
        <dbReference type="ARBA" id="ARBA00022741"/>
    </source>
</evidence>
<feature type="domain" description="Histidine kinase" evidence="16">
    <location>
        <begin position="521"/>
        <end position="733"/>
    </location>
</feature>
<dbReference type="InterPro" id="IPR029151">
    <property type="entry name" value="Sensor-like_sf"/>
</dbReference>
<keyword evidence="11 15" id="KW-1133">Transmembrane helix</keyword>
<keyword evidence="10" id="KW-0067">ATP-binding</keyword>
<dbReference type="SUPFAM" id="SSF55874">
    <property type="entry name" value="ATPase domain of HSP90 chaperone/DNA topoisomerase II/histidine kinase"/>
    <property type="match status" value="1"/>
</dbReference>
<dbReference type="PANTHER" id="PTHR43047">
    <property type="entry name" value="TWO-COMPONENT HISTIDINE PROTEIN KINASE"/>
    <property type="match status" value="1"/>
</dbReference>
<protein>
    <recommendedName>
        <fullName evidence="3">histidine kinase</fullName>
        <ecNumber evidence="3">2.7.13.3</ecNumber>
    </recommendedName>
</protein>
<dbReference type="PRINTS" id="PR00344">
    <property type="entry name" value="BCTRLSENSOR"/>
</dbReference>
<dbReference type="CDD" id="cd00075">
    <property type="entry name" value="HATPase"/>
    <property type="match status" value="1"/>
</dbReference>
<dbReference type="CDD" id="cd00156">
    <property type="entry name" value="REC"/>
    <property type="match status" value="1"/>
</dbReference>
<evidence type="ECO:0000256" key="15">
    <source>
        <dbReference type="SAM" id="Phobius"/>
    </source>
</evidence>
<evidence type="ECO:0000313" key="19">
    <source>
        <dbReference type="Proteomes" id="UP001303211"/>
    </source>
</evidence>
<evidence type="ECO:0000313" key="18">
    <source>
        <dbReference type="EMBL" id="WOO31293.1"/>
    </source>
</evidence>
<evidence type="ECO:0000256" key="11">
    <source>
        <dbReference type="ARBA" id="ARBA00022989"/>
    </source>
</evidence>
<dbReference type="RefSeq" id="WP_317700768.1">
    <property type="nucleotide sequence ID" value="NZ_CP136921.1"/>
</dbReference>
<dbReference type="InterPro" id="IPR035965">
    <property type="entry name" value="PAS-like_dom_sf"/>
</dbReference>
<evidence type="ECO:0000256" key="7">
    <source>
        <dbReference type="ARBA" id="ARBA00022692"/>
    </source>
</evidence>
<keyword evidence="4" id="KW-1003">Cell membrane</keyword>
<proteinExistence type="predicted"/>
<feature type="coiled-coil region" evidence="14">
    <location>
        <begin position="473"/>
        <end position="507"/>
    </location>
</feature>
<dbReference type="InterPro" id="IPR011006">
    <property type="entry name" value="CheY-like_superfamily"/>
</dbReference>
<dbReference type="SUPFAM" id="SSF47384">
    <property type="entry name" value="Homodimeric domain of signal transducing histidine kinase"/>
    <property type="match status" value="1"/>
</dbReference>
<dbReference type="SMART" id="SM00448">
    <property type="entry name" value="REC"/>
    <property type="match status" value="1"/>
</dbReference>
<feature type="domain" description="Response regulatory" evidence="17">
    <location>
        <begin position="758"/>
        <end position="873"/>
    </location>
</feature>
<dbReference type="Proteomes" id="UP001303211">
    <property type="component" value="Chromosome"/>
</dbReference>
<dbReference type="Gene3D" id="3.40.50.2300">
    <property type="match status" value="1"/>
</dbReference>
<dbReference type="Gene3D" id="3.30.565.10">
    <property type="entry name" value="Histidine kinase-like ATPase, C-terminal domain"/>
    <property type="match status" value="1"/>
</dbReference>
<dbReference type="Gene3D" id="1.10.287.130">
    <property type="match status" value="1"/>
</dbReference>
<feature type="coiled-coil region" evidence="14">
    <location>
        <begin position="331"/>
        <end position="358"/>
    </location>
</feature>
<dbReference type="InterPro" id="IPR004358">
    <property type="entry name" value="Sig_transdc_His_kin-like_C"/>
</dbReference>
<name>A0ABZ0J354_9BURK</name>
<dbReference type="PANTHER" id="PTHR43047:SF9">
    <property type="entry name" value="HISTIDINE KINASE"/>
    <property type="match status" value="1"/>
</dbReference>
<evidence type="ECO:0000256" key="10">
    <source>
        <dbReference type="ARBA" id="ARBA00022840"/>
    </source>
</evidence>
<dbReference type="SUPFAM" id="SSF52172">
    <property type="entry name" value="CheY-like"/>
    <property type="match status" value="1"/>
</dbReference>
<keyword evidence="5 13" id="KW-0597">Phosphoprotein</keyword>
<dbReference type="CDD" id="cd12914">
    <property type="entry name" value="PDC1_DGC_like"/>
    <property type="match status" value="1"/>
</dbReference>
<dbReference type="EMBL" id="CP136921">
    <property type="protein sequence ID" value="WOO31293.1"/>
    <property type="molecule type" value="Genomic_DNA"/>
</dbReference>
<dbReference type="PROSITE" id="PS50110">
    <property type="entry name" value="RESPONSE_REGULATORY"/>
    <property type="match status" value="1"/>
</dbReference>
<dbReference type="InterPro" id="IPR005467">
    <property type="entry name" value="His_kinase_dom"/>
</dbReference>
<dbReference type="Gene3D" id="3.30.450.20">
    <property type="entry name" value="PAS domain"/>
    <property type="match status" value="3"/>
</dbReference>
<dbReference type="Pfam" id="PF02518">
    <property type="entry name" value="HATPase_c"/>
    <property type="match status" value="1"/>
</dbReference>
<dbReference type="PROSITE" id="PS50109">
    <property type="entry name" value="HIS_KIN"/>
    <property type="match status" value="1"/>
</dbReference>
<keyword evidence="8" id="KW-0547">Nucleotide-binding</keyword>
<keyword evidence="9" id="KW-0418">Kinase</keyword>
<dbReference type="InterPro" id="IPR036890">
    <property type="entry name" value="HATPase_C_sf"/>
</dbReference>
<dbReference type="InterPro" id="IPR003594">
    <property type="entry name" value="HATPase_dom"/>
</dbReference>
<evidence type="ECO:0000256" key="4">
    <source>
        <dbReference type="ARBA" id="ARBA00022475"/>
    </source>
</evidence>
<evidence type="ECO:0000256" key="1">
    <source>
        <dbReference type="ARBA" id="ARBA00000085"/>
    </source>
</evidence>
<evidence type="ECO:0000259" key="16">
    <source>
        <dbReference type="PROSITE" id="PS50109"/>
    </source>
</evidence>
<dbReference type="Pfam" id="PF12860">
    <property type="entry name" value="PAS_7"/>
    <property type="match status" value="1"/>
</dbReference>
<dbReference type="InterPro" id="IPR036097">
    <property type="entry name" value="HisK_dim/P_sf"/>
</dbReference>
<organism evidence="18 19">
    <name type="scientific">Diaphorobacter limosus</name>
    <dbReference type="NCBI Taxonomy" id="3036128"/>
    <lineage>
        <taxon>Bacteria</taxon>
        <taxon>Pseudomonadati</taxon>
        <taxon>Pseudomonadota</taxon>
        <taxon>Betaproteobacteria</taxon>
        <taxon>Burkholderiales</taxon>
        <taxon>Comamonadaceae</taxon>
        <taxon>Diaphorobacter</taxon>
    </lineage>
</organism>
<dbReference type="SUPFAM" id="SSF55785">
    <property type="entry name" value="PYP-like sensor domain (PAS domain)"/>
    <property type="match status" value="1"/>
</dbReference>
<dbReference type="InterPro" id="IPR003661">
    <property type="entry name" value="HisK_dim/P_dom"/>
</dbReference>
<dbReference type="SUPFAM" id="SSF103190">
    <property type="entry name" value="Sensory domain-like"/>
    <property type="match status" value="1"/>
</dbReference>
<evidence type="ECO:0000256" key="5">
    <source>
        <dbReference type="ARBA" id="ARBA00022553"/>
    </source>
</evidence>
<keyword evidence="12" id="KW-0902">Two-component regulatory system</keyword>
<evidence type="ECO:0000256" key="9">
    <source>
        <dbReference type="ARBA" id="ARBA00022777"/>
    </source>
</evidence>
<evidence type="ECO:0000256" key="3">
    <source>
        <dbReference type="ARBA" id="ARBA00012438"/>
    </source>
</evidence>
<dbReference type="CDD" id="cd00082">
    <property type="entry name" value="HisKA"/>
    <property type="match status" value="1"/>
</dbReference>
<keyword evidence="14" id="KW-0175">Coiled coil</keyword>
<dbReference type="InterPro" id="IPR001789">
    <property type="entry name" value="Sig_transdc_resp-reg_receiver"/>
</dbReference>
<dbReference type="Pfam" id="PF00512">
    <property type="entry name" value="HisKA"/>
    <property type="match status" value="1"/>
</dbReference>
<keyword evidence="7 15" id="KW-0812">Transmembrane</keyword>
<keyword evidence="6" id="KW-0808">Transferase</keyword>
<accession>A0ABZ0J354</accession>
<comment type="catalytic activity">
    <reaction evidence="1">
        <text>ATP + protein L-histidine = ADP + protein N-phospho-L-histidine.</text>
        <dbReference type="EC" id="2.7.13.3"/>
    </reaction>
</comment>
<evidence type="ECO:0000256" key="2">
    <source>
        <dbReference type="ARBA" id="ARBA00004651"/>
    </source>
</evidence>